<proteinExistence type="predicted"/>
<dbReference type="SMART" id="SM00471">
    <property type="entry name" value="HDc"/>
    <property type="match status" value="1"/>
</dbReference>
<keyword evidence="1" id="KW-0547">Nucleotide-binding</keyword>
<keyword evidence="2" id="KW-0067">ATP-binding</keyword>
<dbReference type="EMBL" id="MHRJ01000040">
    <property type="protein sequence ID" value="OHA21748.1"/>
    <property type="molecule type" value="Genomic_DNA"/>
</dbReference>
<comment type="caution">
    <text evidence="4">The sequence shown here is derived from an EMBL/GenBank/DDBJ whole genome shotgun (WGS) entry which is preliminary data.</text>
</comment>
<dbReference type="GO" id="GO:0008893">
    <property type="term" value="F:guanosine-3',5'-bis(diphosphate) 3'-diphosphatase activity"/>
    <property type="evidence" value="ECO:0007669"/>
    <property type="project" value="TreeGrafter"/>
</dbReference>
<dbReference type="Pfam" id="PF13328">
    <property type="entry name" value="HD_4"/>
    <property type="match status" value="1"/>
</dbReference>
<dbReference type="InterPro" id="IPR003607">
    <property type="entry name" value="HD/PDEase_dom"/>
</dbReference>
<dbReference type="InterPro" id="IPR052194">
    <property type="entry name" value="MESH1"/>
</dbReference>
<dbReference type="GO" id="GO:0016301">
    <property type="term" value="F:kinase activity"/>
    <property type="evidence" value="ECO:0007669"/>
    <property type="project" value="InterPro"/>
</dbReference>
<dbReference type="Proteomes" id="UP000176493">
    <property type="component" value="Unassembled WGS sequence"/>
</dbReference>
<dbReference type="PANTHER" id="PTHR46246">
    <property type="entry name" value="GUANOSINE-3',5'-BIS(DIPHOSPHATE) 3'-PYROPHOSPHOHYDROLASE MESH1"/>
    <property type="match status" value="1"/>
</dbReference>
<evidence type="ECO:0000313" key="5">
    <source>
        <dbReference type="Proteomes" id="UP000176493"/>
    </source>
</evidence>
<evidence type="ECO:0000256" key="1">
    <source>
        <dbReference type="ARBA" id="ARBA00022741"/>
    </source>
</evidence>
<evidence type="ECO:0000259" key="3">
    <source>
        <dbReference type="SMART" id="SM00471"/>
    </source>
</evidence>
<name>A0A1G2MD06_9BACT</name>
<evidence type="ECO:0000256" key="2">
    <source>
        <dbReference type="ARBA" id="ARBA00022840"/>
    </source>
</evidence>
<feature type="domain" description="HD/PDEase" evidence="3">
    <location>
        <begin position="10"/>
        <end position="121"/>
    </location>
</feature>
<evidence type="ECO:0000313" key="4">
    <source>
        <dbReference type="EMBL" id="OHA21748.1"/>
    </source>
</evidence>
<dbReference type="InterPro" id="IPR010488">
    <property type="entry name" value="Zeta_toxin_domain"/>
</dbReference>
<dbReference type="SUPFAM" id="SSF52540">
    <property type="entry name" value="P-loop containing nucleoside triphosphate hydrolases"/>
    <property type="match status" value="1"/>
</dbReference>
<accession>A0A1G2MD06</accession>
<dbReference type="SUPFAM" id="SSF109604">
    <property type="entry name" value="HD-domain/PDEase-like"/>
    <property type="match status" value="1"/>
</dbReference>
<organism evidence="4 5">
    <name type="scientific">Candidatus Taylorbacteria bacterium RIFCSPHIGHO2_02_49_25</name>
    <dbReference type="NCBI Taxonomy" id="1802305"/>
    <lineage>
        <taxon>Bacteria</taxon>
        <taxon>Candidatus Tayloriibacteriota</taxon>
    </lineage>
</organism>
<dbReference type="AlphaFoldDB" id="A0A1G2MD06"/>
<dbReference type="Gene3D" id="3.40.50.300">
    <property type="entry name" value="P-loop containing nucleotide triphosphate hydrolases"/>
    <property type="match status" value="1"/>
</dbReference>
<dbReference type="Gene3D" id="1.10.3210.10">
    <property type="entry name" value="Hypothetical protein af1432"/>
    <property type="match status" value="1"/>
</dbReference>
<dbReference type="PANTHER" id="PTHR46246:SF1">
    <property type="entry name" value="GUANOSINE-3',5'-BIS(DIPHOSPHATE) 3'-PYROPHOSPHOHYDROLASE MESH1"/>
    <property type="match status" value="1"/>
</dbReference>
<dbReference type="Pfam" id="PF06414">
    <property type="entry name" value="Zeta_toxin"/>
    <property type="match status" value="1"/>
</dbReference>
<dbReference type="InterPro" id="IPR027417">
    <property type="entry name" value="P-loop_NTPase"/>
</dbReference>
<reference evidence="4 5" key="1">
    <citation type="journal article" date="2016" name="Nat. Commun.">
        <title>Thousands of microbial genomes shed light on interconnected biogeochemical processes in an aquifer system.</title>
        <authorList>
            <person name="Anantharaman K."/>
            <person name="Brown C.T."/>
            <person name="Hug L.A."/>
            <person name="Sharon I."/>
            <person name="Castelle C.J."/>
            <person name="Probst A.J."/>
            <person name="Thomas B.C."/>
            <person name="Singh A."/>
            <person name="Wilkins M.J."/>
            <person name="Karaoz U."/>
            <person name="Brodie E.L."/>
            <person name="Williams K.H."/>
            <person name="Hubbard S.S."/>
            <person name="Banfield J.F."/>
        </authorList>
    </citation>
    <scope>NUCLEOTIDE SEQUENCE [LARGE SCALE GENOMIC DNA]</scope>
</reference>
<gene>
    <name evidence="4" type="ORF">A2W52_02180</name>
</gene>
<dbReference type="GO" id="GO:0005524">
    <property type="term" value="F:ATP binding"/>
    <property type="evidence" value="ECO:0007669"/>
    <property type="project" value="UniProtKB-KW"/>
</dbReference>
<sequence length="352" mass="39775">MYQKQTRKGKDIPYITHPLTVGLILSLAGGSEDIIIAGILHDTIEDSTAEKKVTPEMLTERFGQNVSNLVLSVTEQNKALPWEERKKEALKHIKTFSYDSLLVKSADTIGNVSELLDDYERDGGKTLTRFNAPEKMIKNYLEVIRAILGCWSESPLASELESIKTGLENMENSQQKTVQPSGDEFVKLGEIAKRFWERGISANPPKFVVFMGGVGSGKTTIRREKFSEGYVNFDAGEINNYSEKEFGKDNPKLESLTTWVCGTILEKSINERKNIVIEIIGDSKEVITPVIDKMIEIGYKVELIPVYCGVEVAYVRHLNAVKEDKEYLSSYFTQEATLYFFYQLLQLGKMRP</sequence>
<protein>
    <recommendedName>
        <fullName evidence="3">HD/PDEase domain-containing protein</fullName>
    </recommendedName>
</protein>